<dbReference type="InterPro" id="IPR008280">
    <property type="entry name" value="Tub_FtsZ_C"/>
</dbReference>
<evidence type="ECO:0000256" key="8">
    <source>
        <dbReference type="RuleBase" id="RU000352"/>
    </source>
</evidence>
<evidence type="ECO:0000259" key="10">
    <source>
        <dbReference type="SMART" id="SM00865"/>
    </source>
</evidence>
<dbReference type="PANTHER" id="PTHR11588">
    <property type="entry name" value="TUBULIN"/>
    <property type="match status" value="1"/>
</dbReference>
<accession>A0A0C2MNL2</accession>
<dbReference type="Pfam" id="PF03953">
    <property type="entry name" value="Tubulin_C"/>
    <property type="match status" value="1"/>
</dbReference>
<evidence type="ECO:0000256" key="1">
    <source>
        <dbReference type="ARBA" id="ARBA00004267"/>
    </source>
</evidence>
<dbReference type="PRINTS" id="PR01161">
    <property type="entry name" value="TUBULIN"/>
</dbReference>
<dbReference type="OrthoDB" id="10249382at2759"/>
<comment type="similarity">
    <text evidence="2 8">Belongs to the tubulin family.</text>
</comment>
<dbReference type="Proteomes" id="UP000031668">
    <property type="component" value="Unassembled WGS sequence"/>
</dbReference>
<dbReference type="InterPro" id="IPR018316">
    <property type="entry name" value="Tubulin/FtsZ_2-layer-sand-dom"/>
</dbReference>
<dbReference type="SMART" id="SM00864">
    <property type="entry name" value="Tubulin"/>
    <property type="match status" value="1"/>
</dbReference>
<evidence type="ECO:0000313" key="11">
    <source>
        <dbReference type="EMBL" id="KII63216.1"/>
    </source>
</evidence>
<evidence type="ECO:0000256" key="4">
    <source>
        <dbReference type="ARBA" id="ARBA00022701"/>
    </source>
</evidence>
<keyword evidence="3" id="KW-0963">Cytoplasm</keyword>
<dbReference type="GO" id="GO:0000930">
    <property type="term" value="C:gamma-tubulin complex"/>
    <property type="evidence" value="ECO:0007669"/>
    <property type="project" value="InterPro"/>
</dbReference>
<dbReference type="SMART" id="SM00865">
    <property type="entry name" value="Tubulin_C"/>
    <property type="match status" value="1"/>
</dbReference>
<protein>
    <recommendedName>
        <fullName evidence="8">Tubulin gamma chain</fullName>
    </recommendedName>
</protein>
<keyword evidence="5 8" id="KW-0547">Nucleotide-binding</keyword>
<organism evidence="11 12">
    <name type="scientific">Thelohanellus kitauei</name>
    <name type="common">Myxosporean</name>
    <dbReference type="NCBI Taxonomy" id="669202"/>
    <lineage>
        <taxon>Eukaryota</taxon>
        <taxon>Metazoa</taxon>
        <taxon>Cnidaria</taxon>
        <taxon>Myxozoa</taxon>
        <taxon>Myxosporea</taxon>
        <taxon>Bivalvulida</taxon>
        <taxon>Platysporina</taxon>
        <taxon>Myxobolidae</taxon>
        <taxon>Thelohanellus</taxon>
    </lineage>
</organism>
<comment type="caution">
    <text evidence="11">The sequence shown here is derived from an EMBL/GenBank/DDBJ whole genome shotgun (WGS) entry which is preliminary data.</text>
</comment>
<dbReference type="Pfam" id="PF00091">
    <property type="entry name" value="Tubulin"/>
    <property type="match status" value="1"/>
</dbReference>
<dbReference type="GO" id="GO:0005874">
    <property type="term" value="C:microtubule"/>
    <property type="evidence" value="ECO:0007669"/>
    <property type="project" value="UniProtKB-KW"/>
</dbReference>
<dbReference type="InterPro" id="IPR017975">
    <property type="entry name" value="Tubulin_CS"/>
</dbReference>
<gene>
    <name evidence="11" type="ORF">RF11_07897</name>
</gene>
<dbReference type="FunFam" id="3.30.1330.20:FF:000003">
    <property type="entry name" value="Tubulin gamma chain"/>
    <property type="match status" value="1"/>
</dbReference>
<dbReference type="Gene3D" id="1.10.287.600">
    <property type="entry name" value="Helix hairpin bin"/>
    <property type="match status" value="1"/>
</dbReference>
<dbReference type="OMA" id="HRYISIL"/>
<comment type="function">
    <text evidence="8">Tubulin is the major constituent of microtubules, protein filaments consisting of alpha- and beta-tubulin heterodimers. Gamma-tubulin is a key component of the gamma-tubulin ring complex (gTuRC) which mediates microtubule nucleation. The gTuRC regulates the minus-end nucleation of alpha-beta tubulin heterodimers that grow into microtubule protafilaments, a critical step in centrosome duplication and spindle formation.</text>
</comment>
<sequence length="460" mass="51754">MPREIITLQVGQCGNQVGVEFWKRLCLEHGIRPDGILEEFATSGFDRKDVFFYQADDEHYIPRAVLVDLEPRVIETILKSSHSHLYNHENIFVPKEGTGAGNNWANGFGQGRHFAEDIFDILDREAEGSESLEGLILTHSIAGGTGSGLGSYLLQHLSDRYPKKLIQTYSVFPQQETSGDVVVQPYNSILTMRRLIDNADCVYVLDNSSLYRIATDMLKVQQSDFSHVNSLVSTIMTGTTATLRYPGYTNNDLIGLIAPLIPTPKLHFLMTSYTPLTSEDAISSVRKTSVLDVMRRLLQNKNIMVNVTKDKNVNHCFISILNIIQGEVDPTQVHKSLQRIRDRKLTDFISWSPASIQVALSKRSPYVQTVHRVSGLMLANHTGIATVFERTCKWFDLLYKRGAFLDGYRKEEIFKSDLSELTDSRQAVQDLINEYKAATYSNFLDVAGSSLADDFKTIAL</sequence>
<dbReference type="FunFam" id="1.10.287.600:FF:000004">
    <property type="entry name" value="Tubulin gamma chain"/>
    <property type="match status" value="1"/>
</dbReference>
<dbReference type="InterPro" id="IPR003008">
    <property type="entry name" value="Tubulin_FtsZ_GTPase"/>
</dbReference>
<dbReference type="GO" id="GO:0031122">
    <property type="term" value="P:cytoplasmic microtubule organization"/>
    <property type="evidence" value="ECO:0007669"/>
    <property type="project" value="InterPro"/>
</dbReference>
<feature type="domain" description="Tubulin/FtsZ 2-layer sandwich" evidence="10">
    <location>
        <begin position="249"/>
        <end position="393"/>
    </location>
</feature>
<dbReference type="GO" id="GO:0007020">
    <property type="term" value="P:microtubule nucleation"/>
    <property type="evidence" value="ECO:0007669"/>
    <property type="project" value="InterPro"/>
</dbReference>
<dbReference type="InterPro" id="IPR000217">
    <property type="entry name" value="Tubulin"/>
</dbReference>
<evidence type="ECO:0000259" key="9">
    <source>
        <dbReference type="SMART" id="SM00864"/>
    </source>
</evidence>
<evidence type="ECO:0000256" key="2">
    <source>
        <dbReference type="ARBA" id="ARBA00009636"/>
    </source>
</evidence>
<evidence type="ECO:0000256" key="6">
    <source>
        <dbReference type="ARBA" id="ARBA00023134"/>
    </source>
</evidence>
<evidence type="ECO:0000256" key="5">
    <source>
        <dbReference type="ARBA" id="ARBA00022741"/>
    </source>
</evidence>
<reference evidence="11 12" key="1">
    <citation type="journal article" date="2014" name="Genome Biol. Evol.">
        <title>The genome of the myxosporean Thelohanellus kitauei shows adaptations to nutrient acquisition within its fish host.</title>
        <authorList>
            <person name="Yang Y."/>
            <person name="Xiong J."/>
            <person name="Zhou Z."/>
            <person name="Huo F."/>
            <person name="Miao W."/>
            <person name="Ran C."/>
            <person name="Liu Y."/>
            <person name="Zhang J."/>
            <person name="Feng J."/>
            <person name="Wang M."/>
            <person name="Wang M."/>
            <person name="Wang L."/>
            <person name="Yao B."/>
        </authorList>
    </citation>
    <scope>NUCLEOTIDE SEQUENCE [LARGE SCALE GENOMIC DNA]</scope>
    <source>
        <strain evidence="11">Wuqing</strain>
    </source>
</reference>
<feature type="domain" description="Tubulin/FtsZ GTPase" evidence="9">
    <location>
        <begin position="48"/>
        <end position="247"/>
    </location>
</feature>
<proteinExistence type="inferred from homology"/>
<dbReference type="FunFam" id="3.40.50.1440:FF:000010">
    <property type="entry name" value="Tubulin gamma chain"/>
    <property type="match status" value="1"/>
</dbReference>
<dbReference type="InterPro" id="IPR023123">
    <property type="entry name" value="Tubulin_C"/>
</dbReference>
<dbReference type="GO" id="GO:0005525">
    <property type="term" value="F:GTP binding"/>
    <property type="evidence" value="ECO:0007669"/>
    <property type="project" value="UniProtKB-UniRule"/>
</dbReference>
<evidence type="ECO:0000313" key="12">
    <source>
        <dbReference type="Proteomes" id="UP000031668"/>
    </source>
</evidence>
<keyword evidence="6 8" id="KW-0342">GTP-binding</keyword>
<dbReference type="InterPro" id="IPR037103">
    <property type="entry name" value="Tubulin/FtsZ-like_C"/>
</dbReference>
<evidence type="ECO:0000256" key="3">
    <source>
        <dbReference type="ARBA" id="ARBA00022490"/>
    </source>
</evidence>
<dbReference type="PRINTS" id="PR01164">
    <property type="entry name" value="GAMMATUBULIN"/>
</dbReference>
<dbReference type="Gene3D" id="3.30.1330.20">
    <property type="entry name" value="Tubulin/FtsZ, C-terminal domain"/>
    <property type="match status" value="1"/>
</dbReference>
<dbReference type="InterPro" id="IPR036525">
    <property type="entry name" value="Tubulin/FtsZ_GTPase_sf"/>
</dbReference>
<dbReference type="CDD" id="cd02188">
    <property type="entry name" value="gamma_tubulin"/>
    <property type="match status" value="1"/>
</dbReference>
<keyword evidence="7" id="KW-0206">Cytoskeleton</keyword>
<name>A0A0C2MNL2_THEKT</name>
<dbReference type="SUPFAM" id="SSF52490">
    <property type="entry name" value="Tubulin nucleotide-binding domain-like"/>
    <property type="match status" value="1"/>
</dbReference>
<keyword evidence="4 8" id="KW-0493">Microtubule</keyword>
<comment type="subcellular location">
    <subcellularLocation>
        <location evidence="1">Cytoplasm</location>
        <location evidence="1">Cytoskeleton</location>
        <location evidence="1">Microtubule organizing center</location>
    </subcellularLocation>
</comment>
<evidence type="ECO:0000256" key="7">
    <source>
        <dbReference type="ARBA" id="ARBA00023212"/>
    </source>
</evidence>
<keyword evidence="12" id="KW-1185">Reference proteome</keyword>
<dbReference type="AlphaFoldDB" id="A0A0C2MNL2"/>
<dbReference type="EMBL" id="JWZT01004760">
    <property type="protein sequence ID" value="KII63216.1"/>
    <property type="molecule type" value="Genomic_DNA"/>
</dbReference>
<dbReference type="SUPFAM" id="SSF55307">
    <property type="entry name" value="Tubulin C-terminal domain-like"/>
    <property type="match status" value="1"/>
</dbReference>
<dbReference type="InterPro" id="IPR002454">
    <property type="entry name" value="Gamma_tubulin"/>
</dbReference>
<dbReference type="PROSITE" id="PS00227">
    <property type="entry name" value="TUBULIN"/>
    <property type="match status" value="1"/>
</dbReference>
<dbReference type="Gene3D" id="3.40.50.1440">
    <property type="entry name" value="Tubulin/FtsZ, GTPase domain"/>
    <property type="match status" value="1"/>
</dbReference>